<keyword evidence="1" id="KW-0812">Transmembrane</keyword>
<evidence type="ECO:0000313" key="3">
    <source>
        <dbReference type="Proteomes" id="UP001597180"/>
    </source>
</evidence>
<sequence>MGIFIFVFICLFVSGYLFINMFDNTRQTHKAAVRKRILISFCQAIIISGIIQFIIH</sequence>
<keyword evidence="3" id="KW-1185">Reference proteome</keyword>
<keyword evidence="1" id="KW-1133">Transmembrane helix</keyword>
<reference evidence="3" key="1">
    <citation type="journal article" date="2019" name="Int. J. Syst. Evol. Microbiol.">
        <title>The Global Catalogue of Microorganisms (GCM) 10K type strain sequencing project: providing services to taxonomists for standard genome sequencing and annotation.</title>
        <authorList>
            <consortium name="The Broad Institute Genomics Platform"/>
            <consortium name="The Broad Institute Genome Sequencing Center for Infectious Disease"/>
            <person name="Wu L."/>
            <person name="Ma J."/>
        </authorList>
    </citation>
    <scope>NUCLEOTIDE SEQUENCE [LARGE SCALE GENOMIC DNA]</scope>
    <source>
        <strain evidence="3">CCUG 53270</strain>
    </source>
</reference>
<evidence type="ECO:0000256" key="1">
    <source>
        <dbReference type="SAM" id="Phobius"/>
    </source>
</evidence>
<comment type="caution">
    <text evidence="2">The sequence shown here is derived from an EMBL/GenBank/DDBJ whole genome shotgun (WGS) entry which is preliminary data.</text>
</comment>
<protein>
    <recommendedName>
        <fullName evidence="4">HIG1 domain-containing protein</fullName>
    </recommendedName>
</protein>
<dbReference type="RefSeq" id="WP_179136256.1">
    <property type="nucleotide sequence ID" value="NZ_BAABJG010000036.1"/>
</dbReference>
<gene>
    <name evidence="2" type="ORF">ACFQ4B_28770</name>
</gene>
<keyword evidence="1" id="KW-0472">Membrane</keyword>
<dbReference type="Proteomes" id="UP001597180">
    <property type="component" value="Unassembled WGS sequence"/>
</dbReference>
<dbReference type="EMBL" id="JBHTLU010000042">
    <property type="protein sequence ID" value="MFD1224106.1"/>
    <property type="molecule type" value="Genomic_DNA"/>
</dbReference>
<accession>A0ABW3UUS0</accession>
<proteinExistence type="predicted"/>
<name>A0ABW3UUS0_9BACL</name>
<evidence type="ECO:0000313" key="2">
    <source>
        <dbReference type="EMBL" id="MFD1224106.1"/>
    </source>
</evidence>
<evidence type="ECO:0008006" key="4">
    <source>
        <dbReference type="Google" id="ProtNLM"/>
    </source>
</evidence>
<feature type="transmembrane region" description="Helical" evidence="1">
    <location>
        <begin position="37"/>
        <end position="55"/>
    </location>
</feature>
<organism evidence="2 3">
    <name type="scientific">Paenibacillus vulneris</name>
    <dbReference type="NCBI Taxonomy" id="1133364"/>
    <lineage>
        <taxon>Bacteria</taxon>
        <taxon>Bacillati</taxon>
        <taxon>Bacillota</taxon>
        <taxon>Bacilli</taxon>
        <taxon>Bacillales</taxon>
        <taxon>Paenibacillaceae</taxon>
        <taxon>Paenibacillus</taxon>
    </lineage>
</organism>
<feature type="transmembrane region" description="Helical" evidence="1">
    <location>
        <begin position="6"/>
        <end position="25"/>
    </location>
</feature>